<evidence type="ECO:0000313" key="2">
    <source>
        <dbReference type="EMBL" id="KAK7051677.1"/>
    </source>
</evidence>
<feature type="region of interest" description="Disordered" evidence="1">
    <location>
        <begin position="86"/>
        <end position="107"/>
    </location>
</feature>
<proteinExistence type="predicted"/>
<feature type="compositionally biased region" description="Basic residues" evidence="1">
    <location>
        <begin position="91"/>
        <end position="100"/>
    </location>
</feature>
<evidence type="ECO:0000256" key="1">
    <source>
        <dbReference type="SAM" id="MobiDB-lite"/>
    </source>
</evidence>
<organism evidence="2 3">
    <name type="scientific">Paramarasmius palmivorus</name>
    <dbReference type="NCBI Taxonomy" id="297713"/>
    <lineage>
        <taxon>Eukaryota</taxon>
        <taxon>Fungi</taxon>
        <taxon>Dikarya</taxon>
        <taxon>Basidiomycota</taxon>
        <taxon>Agaricomycotina</taxon>
        <taxon>Agaricomycetes</taxon>
        <taxon>Agaricomycetidae</taxon>
        <taxon>Agaricales</taxon>
        <taxon>Marasmiineae</taxon>
        <taxon>Marasmiaceae</taxon>
        <taxon>Paramarasmius</taxon>
    </lineage>
</organism>
<keyword evidence="3" id="KW-1185">Reference proteome</keyword>
<evidence type="ECO:0000313" key="3">
    <source>
        <dbReference type="Proteomes" id="UP001383192"/>
    </source>
</evidence>
<accession>A0AAW0DLT0</accession>
<name>A0AAW0DLT0_9AGAR</name>
<dbReference type="Proteomes" id="UP001383192">
    <property type="component" value="Unassembled WGS sequence"/>
</dbReference>
<feature type="compositionally biased region" description="Basic and acidic residues" evidence="1">
    <location>
        <begin position="13"/>
        <end position="22"/>
    </location>
</feature>
<feature type="region of interest" description="Disordered" evidence="1">
    <location>
        <begin position="1"/>
        <end position="40"/>
    </location>
</feature>
<dbReference type="EMBL" id="JAYKXP010000012">
    <property type="protein sequence ID" value="KAK7051677.1"/>
    <property type="molecule type" value="Genomic_DNA"/>
</dbReference>
<comment type="caution">
    <text evidence="2">The sequence shown here is derived from an EMBL/GenBank/DDBJ whole genome shotgun (WGS) entry which is preliminary data.</text>
</comment>
<sequence length="107" mass="11910">MGRQRNNTGIIPSREERVRSDGSVRVLNYSPGKGRSDWDRTDEWSWVDEDGANSALQGMQDGGEALYDGEWDGLWDKGALDSTQTGNLAAGKKRKRKTMRAVHAIQS</sequence>
<dbReference type="AlphaFoldDB" id="A0AAW0DLT0"/>
<feature type="compositionally biased region" description="Polar residues" evidence="1">
    <location>
        <begin position="1"/>
        <end position="10"/>
    </location>
</feature>
<reference evidence="2 3" key="1">
    <citation type="submission" date="2024-01" db="EMBL/GenBank/DDBJ databases">
        <title>A draft genome for a cacao thread blight-causing isolate of Paramarasmius palmivorus.</title>
        <authorList>
            <person name="Baruah I.K."/>
            <person name="Bukari Y."/>
            <person name="Amoako-Attah I."/>
            <person name="Meinhardt L.W."/>
            <person name="Bailey B.A."/>
            <person name="Cohen S.P."/>
        </authorList>
    </citation>
    <scope>NUCLEOTIDE SEQUENCE [LARGE SCALE GENOMIC DNA]</scope>
    <source>
        <strain evidence="2 3">GH-12</strain>
    </source>
</reference>
<gene>
    <name evidence="2" type="ORF">VNI00_004656</name>
</gene>
<protein>
    <submittedName>
        <fullName evidence="2">Uncharacterized protein</fullName>
    </submittedName>
</protein>